<dbReference type="GO" id="GO:0003677">
    <property type="term" value="F:DNA binding"/>
    <property type="evidence" value="ECO:0007669"/>
    <property type="project" value="UniProtKB-UniRule"/>
</dbReference>
<dbReference type="InterPro" id="IPR050090">
    <property type="entry name" value="Tyrosine_recombinase_XerCD"/>
</dbReference>
<keyword evidence="8" id="KW-0131">Cell cycle</keyword>
<feature type="active site" evidence="9">
    <location>
        <position position="270"/>
    </location>
</feature>
<keyword evidence="3" id="KW-0132">Cell division</keyword>
<evidence type="ECO:0000259" key="11">
    <source>
        <dbReference type="PROSITE" id="PS51900"/>
    </source>
</evidence>
<dbReference type="KEGG" id="mema:MMAB1_1429"/>
<dbReference type="InterPro" id="IPR013762">
    <property type="entry name" value="Integrase-like_cat_sf"/>
</dbReference>
<evidence type="ECO:0000256" key="1">
    <source>
        <dbReference type="ARBA" id="ARBA00004496"/>
    </source>
</evidence>
<evidence type="ECO:0000256" key="4">
    <source>
        <dbReference type="ARBA" id="ARBA00022829"/>
    </source>
</evidence>
<organism evidence="12 13">
    <name type="scientific">Methanoculleus bourgensis</name>
    <dbReference type="NCBI Taxonomy" id="83986"/>
    <lineage>
        <taxon>Archaea</taxon>
        <taxon>Methanobacteriati</taxon>
        <taxon>Methanobacteriota</taxon>
        <taxon>Stenosarchaea group</taxon>
        <taxon>Methanomicrobia</taxon>
        <taxon>Methanomicrobiales</taxon>
        <taxon>Methanomicrobiaceae</taxon>
        <taxon>Methanoculleus</taxon>
    </lineage>
</organism>
<dbReference type="PROSITE" id="PS51900">
    <property type="entry name" value="CB"/>
    <property type="match status" value="1"/>
</dbReference>
<dbReference type="Pfam" id="PF00589">
    <property type="entry name" value="Phage_integrase"/>
    <property type="match status" value="1"/>
</dbReference>
<dbReference type="InterPro" id="IPR044068">
    <property type="entry name" value="CB"/>
</dbReference>
<dbReference type="GO" id="GO:0007059">
    <property type="term" value="P:chromosome segregation"/>
    <property type="evidence" value="ECO:0007669"/>
    <property type="project" value="UniProtKB-KW"/>
</dbReference>
<comment type="similarity">
    <text evidence="9">Belongs to the 'phage' integrase family. XerA subfamily.</text>
</comment>
<feature type="active site" evidence="9">
    <location>
        <position position="244"/>
    </location>
</feature>
<evidence type="ECO:0000256" key="7">
    <source>
        <dbReference type="ARBA" id="ARBA00023172"/>
    </source>
</evidence>
<evidence type="ECO:0000256" key="3">
    <source>
        <dbReference type="ARBA" id="ARBA00022618"/>
    </source>
</evidence>
<comment type="function">
    <text evidence="9">Site-specific tyrosine recombinase, which acts by catalyzing the cutting and rejoining of the recombining DNA molecules.</text>
</comment>
<dbReference type="InterPro" id="IPR004107">
    <property type="entry name" value="Integrase_SAM-like_N"/>
</dbReference>
<dbReference type="InterPro" id="IPR033686">
    <property type="entry name" value="XerA"/>
</dbReference>
<reference evidence="12 13" key="1">
    <citation type="submission" date="2016-01" db="EMBL/GenBank/DDBJ databases">
        <authorList>
            <person name="Manzoor S."/>
        </authorList>
    </citation>
    <scope>NUCLEOTIDE SEQUENCE [LARGE SCALE GENOMIC DNA]</scope>
    <source>
        <strain evidence="12">Methanoculleus sp MAB1</strain>
    </source>
</reference>
<dbReference type="InterPro" id="IPR002104">
    <property type="entry name" value="Integrase_catalytic"/>
</dbReference>
<dbReference type="RefSeq" id="WP_062263147.1">
    <property type="nucleotide sequence ID" value="NZ_LT158599.1"/>
</dbReference>
<evidence type="ECO:0000259" key="10">
    <source>
        <dbReference type="PROSITE" id="PS51898"/>
    </source>
</evidence>
<evidence type="ECO:0000256" key="8">
    <source>
        <dbReference type="ARBA" id="ARBA00023306"/>
    </source>
</evidence>
<dbReference type="OrthoDB" id="142231at2157"/>
<dbReference type="InterPro" id="IPR011010">
    <property type="entry name" value="DNA_brk_join_enz"/>
</dbReference>
<sequence length="304" mass="35847">MENTLFPEWLDRFSSYLRMRNYSPRTIKKYEQTVQRFARYAWVRQQADRDPFSEEELDSAPLDADVNVSSALVTDFFSYITERRDYKPKTLHRMISTLSSFYRYLYTQGVVVANPMLGVERPRIKNQELKYLKHSQVIRLIRSIKDKRDKLIVRLIYATGVRVSELCAINVEDIDFEEQTIRVKGKGDKIRTVFVDEETLKDIDEFIGNKIEGPLFVGQQGNHISPRTVQHIFKENAPDGITPHKIRHSYASELYRRSKNLRVVQENLGHSSIKTTEIYLHTDLEERKRVYQQYFPLSNGKKDE</sequence>
<keyword evidence="7 9" id="KW-0233">DNA recombination</keyword>
<feature type="domain" description="Core-binding (CB)" evidence="11">
    <location>
        <begin position="4"/>
        <end position="106"/>
    </location>
</feature>
<dbReference type="Gene3D" id="1.10.150.130">
    <property type="match status" value="1"/>
</dbReference>
<dbReference type="PANTHER" id="PTHR30349">
    <property type="entry name" value="PHAGE INTEGRASE-RELATED"/>
    <property type="match status" value="1"/>
</dbReference>
<dbReference type="GO" id="GO:0009037">
    <property type="term" value="F:tyrosine-based site-specific recombinase activity"/>
    <property type="evidence" value="ECO:0007669"/>
    <property type="project" value="UniProtKB-UniRule"/>
</dbReference>
<proteinExistence type="inferred from homology"/>
<evidence type="ECO:0000256" key="9">
    <source>
        <dbReference type="HAMAP-Rule" id="MF_02055"/>
    </source>
</evidence>
<evidence type="ECO:0000256" key="6">
    <source>
        <dbReference type="ARBA" id="ARBA00023125"/>
    </source>
</evidence>
<dbReference type="PROSITE" id="PS51898">
    <property type="entry name" value="TYR_RECOMBINASE"/>
    <property type="match status" value="1"/>
</dbReference>
<dbReference type="GeneID" id="27137297"/>
<keyword evidence="6 9" id="KW-0238">DNA-binding</keyword>
<dbReference type="PANTHER" id="PTHR30349:SF77">
    <property type="entry name" value="TYROSINE RECOMBINASE XERC"/>
    <property type="match status" value="1"/>
</dbReference>
<keyword evidence="4" id="KW-0159">Chromosome partition</keyword>
<dbReference type="EMBL" id="LT158599">
    <property type="protein sequence ID" value="CVK32642.1"/>
    <property type="molecule type" value="Genomic_DNA"/>
</dbReference>
<feature type="active site" evidence="9">
    <location>
        <position position="186"/>
    </location>
</feature>
<feature type="active site" evidence="9">
    <location>
        <position position="247"/>
    </location>
</feature>
<dbReference type="GO" id="GO:0051301">
    <property type="term" value="P:cell division"/>
    <property type="evidence" value="ECO:0007669"/>
    <property type="project" value="UniProtKB-KW"/>
</dbReference>
<feature type="domain" description="Tyr recombinase" evidence="10">
    <location>
        <begin position="127"/>
        <end position="292"/>
    </location>
</feature>
<keyword evidence="2 9" id="KW-0963">Cytoplasm</keyword>
<evidence type="ECO:0000313" key="12">
    <source>
        <dbReference type="EMBL" id="CVK32642.1"/>
    </source>
</evidence>
<dbReference type="Gene3D" id="1.10.443.10">
    <property type="entry name" value="Intergrase catalytic core"/>
    <property type="match status" value="1"/>
</dbReference>
<evidence type="ECO:0000313" key="13">
    <source>
        <dbReference type="Proteomes" id="UP000069850"/>
    </source>
</evidence>
<dbReference type="SUPFAM" id="SSF56349">
    <property type="entry name" value="DNA breaking-rejoining enzymes"/>
    <property type="match status" value="1"/>
</dbReference>
<gene>
    <name evidence="12" type="primary">int</name>
    <name evidence="9" type="synonym">xerA</name>
    <name evidence="12" type="ORF">MMAB1_1429</name>
</gene>
<evidence type="ECO:0000256" key="2">
    <source>
        <dbReference type="ARBA" id="ARBA00022490"/>
    </source>
</evidence>
<feature type="active site" description="O-(3'-phospho-DNA)-tyrosine intermediate" evidence="9">
    <location>
        <position position="279"/>
    </location>
</feature>
<keyword evidence="5 9" id="KW-0229">DNA integration</keyword>
<dbReference type="InterPro" id="IPR010998">
    <property type="entry name" value="Integrase_recombinase_N"/>
</dbReference>
<dbReference type="Pfam" id="PF13495">
    <property type="entry name" value="Phage_int_SAM_4"/>
    <property type="match status" value="1"/>
</dbReference>
<comment type="subcellular location">
    <subcellularLocation>
        <location evidence="1 9">Cytoplasm</location>
    </subcellularLocation>
</comment>
<evidence type="ECO:0000256" key="5">
    <source>
        <dbReference type="ARBA" id="ARBA00022908"/>
    </source>
</evidence>
<protein>
    <recommendedName>
        <fullName evidence="9">Tyrosine recombinase XerA</fullName>
    </recommendedName>
</protein>
<dbReference type="GO" id="GO:0006313">
    <property type="term" value="P:DNA transposition"/>
    <property type="evidence" value="ECO:0007669"/>
    <property type="project" value="UniProtKB-UniRule"/>
</dbReference>
<accession>A0A0X3BKI8</accession>
<name>A0A0X3BKI8_9EURY</name>
<feature type="active site" evidence="9">
    <location>
        <position position="162"/>
    </location>
</feature>
<dbReference type="Proteomes" id="UP000069850">
    <property type="component" value="Chromosome 1"/>
</dbReference>
<dbReference type="GO" id="GO:0005737">
    <property type="term" value="C:cytoplasm"/>
    <property type="evidence" value="ECO:0007669"/>
    <property type="project" value="UniProtKB-SubCell"/>
</dbReference>
<dbReference type="AlphaFoldDB" id="A0A0X3BKI8"/>
<dbReference type="HAMAP" id="MF_02055">
    <property type="entry name" value="Recomb_XerA"/>
    <property type="match status" value="1"/>
</dbReference>
<dbReference type="NCBIfam" id="NF040815">
    <property type="entry name" value="recomb_XerA_Arch"/>
    <property type="match status" value="1"/>
</dbReference>